<sequence length="233" mass="26249">MMSGSMQVREASLHCLGILGPIEWHLPCLSTAHWNPISGMVDEPTKGCRHISYAIIFRTMERYLSHPDAKLSRVACQVLKCALATPAGFSFASQHGQAEDMEDTFAFLHPFVPSQCGHPDWQSFTSEFTAEFTTVDYKFKLKAELDRRTQHPAETLKQLIHVIAEYYDRIAEPASDAEKVERVRRQMRATFQDLTVSASFANLQEMVKALSWNALGIACAPATTAYCTRAWCR</sequence>
<reference evidence="1" key="1">
    <citation type="submission" date="2020-05" db="EMBL/GenBank/DDBJ databases">
        <title>Large-scale comparative analyses of tick genomes elucidate their genetic diversity and vector capacities.</title>
        <authorList>
            <person name="Jia N."/>
            <person name="Wang J."/>
            <person name="Shi W."/>
            <person name="Du L."/>
            <person name="Sun Y."/>
            <person name="Zhan W."/>
            <person name="Jiang J."/>
            <person name="Wang Q."/>
            <person name="Zhang B."/>
            <person name="Ji P."/>
            <person name="Sakyi L.B."/>
            <person name="Cui X."/>
            <person name="Yuan T."/>
            <person name="Jiang B."/>
            <person name="Yang W."/>
            <person name="Lam T.T.-Y."/>
            <person name="Chang Q."/>
            <person name="Ding S."/>
            <person name="Wang X."/>
            <person name="Zhu J."/>
            <person name="Ruan X."/>
            <person name="Zhao L."/>
            <person name="Wei J."/>
            <person name="Que T."/>
            <person name="Du C."/>
            <person name="Cheng J."/>
            <person name="Dai P."/>
            <person name="Han X."/>
            <person name="Huang E."/>
            <person name="Gao Y."/>
            <person name="Liu J."/>
            <person name="Shao H."/>
            <person name="Ye R."/>
            <person name="Li L."/>
            <person name="Wei W."/>
            <person name="Wang X."/>
            <person name="Wang C."/>
            <person name="Yang T."/>
            <person name="Huo Q."/>
            <person name="Li W."/>
            <person name="Guo W."/>
            <person name="Chen H."/>
            <person name="Zhou L."/>
            <person name="Ni X."/>
            <person name="Tian J."/>
            <person name="Zhou Y."/>
            <person name="Sheng Y."/>
            <person name="Liu T."/>
            <person name="Pan Y."/>
            <person name="Xia L."/>
            <person name="Li J."/>
            <person name="Zhao F."/>
            <person name="Cao W."/>
        </authorList>
    </citation>
    <scope>NUCLEOTIDE SEQUENCE</scope>
    <source>
        <strain evidence="1">Dsil-2018</strain>
    </source>
</reference>
<organism evidence="1 2">
    <name type="scientific">Dermacentor silvarum</name>
    <name type="common">Tick</name>
    <dbReference type="NCBI Taxonomy" id="543639"/>
    <lineage>
        <taxon>Eukaryota</taxon>
        <taxon>Metazoa</taxon>
        <taxon>Ecdysozoa</taxon>
        <taxon>Arthropoda</taxon>
        <taxon>Chelicerata</taxon>
        <taxon>Arachnida</taxon>
        <taxon>Acari</taxon>
        <taxon>Parasitiformes</taxon>
        <taxon>Ixodida</taxon>
        <taxon>Ixodoidea</taxon>
        <taxon>Ixodidae</taxon>
        <taxon>Rhipicephalinae</taxon>
        <taxon>Dermacentor</taxon>
    </lineage>
</organism>
<proteinExistence type="predicted"/>
<protein>
    <submittedName>
        <fullName evidence="1">Uncharacterized protein</fullName>
    </submittedName>
</protein>
<comment type="caution">
    <text evidence="1">The sequence shown here is derived from an EMBL/GenBank/DDBJ whole genome shotgun (WGS) entry which is preliminary data.</text>
</comment>
<evidence type="ECO:0000313" key="1">
    <source>
        <dbReference type="EMBL" id="KAH7936743.1"/>
    </source>
</evidence>
<keyword evidence="2" id="KW-1185">Reference proteome</keyword>
<accession>A0ACB8C762</accession>
<gene>
    <name evidence="1" type="ORF">HPB49_003645</name>
</gene>
<evidence type="ECO:0000313" key="2">
    <source>
        <dbReference type="Proteomes" id="UP000821865"/>
    </source>
</evidence>
<name>A0ACB8C762_DERSI</name>
<dbReference type="EMBL" id="CM023477">
    <property type="protein sequence ID" value="KAH7936743.1"/>
    <property type="molecule type" value="Genomic_DNA"/>
</dbReference>
<dbReference type="Proteomes" id="UP000821865">
    <property type="component" value="Chromosome 8"/>
</dbReference>